<comment type="caution">
    <text evidence="2">The sequence shown here is derived from an EMBL/GenBank/DDBJ whole genome shotgun (WGS) entry which is preliminary data.</text>
</comment>
<reference evidence="2 3" key="1">
    <citation type="journal article" date="2016" name="Nat. Commun.">
        <title>Thousands of microbial genomes shed light on interconnected biogeochemical processes in an aquifer system.</title>
        <authorList>
            <person name="Anantharaman K."/>
            <person name="Brown C.T."/>
            <person name="Hug L.A."/>
            <person name="Sharon I."/>
            <person name="Castelle C.J."/>
            <person name="Probst A.J."/>
            <person name="Thomas B.C."/>
            <person name="Singh A."/>
            <person name="Wilkins M.J."/>
            <person name="Karaoz U."/>
            <person name="Brodie E.L."/>
            <person name="Williams K.H."/>
            <person name="Hubbard S.S."/>
            <person name="Banfield J.F."/>
        </authorList>
    </citation>
    <scope>NUCLEOTIDE SEQUENCE [LARGE SCALE GENOMIC DNA]</scope>
</reference>
<dbReference type="InterPro" id="IPR025117">
    <property type="entry name" value="DUF4037"/>
</dbReference>
<proteinExistence type="predicted"/>
<dbReference type="STRING" id="1817824.A2751_00605"/>
<name>A0A1F5NMK2_9BACT</name>
<dbReference type="Proteomes" id="UP000176864">
    <property type="component" value="Unassembled WGS sequence"/>
</dbReference>
<protein>
    <recommendedName>
        <fullName evidence="1">DUF4037 domain-containing protein</fullName>
    </recommendedName>
</protein>
<feature type="domain" description="DUF4037" evidence="1">
    <location>
        <begin position="144"/>
        <end position="241"/>
    </location>
</feature>
<organism evidence="2 3">
    <name type="scientific">Candidatus Doudnabacteria bacterium RIFCSPHIGHO2_01_FULL_46_14</name>
    <dbReference type="NCBI Taxonomy" id="1817824"/>
    <lineage>
        <taxon>Bacteria</taxon>
        <taxon>Candidatus Doudnaibacteriota</taxon>
    </lineage>
</organism>
<evidence type="ECO:0000259" key="1">
    <source>
        <dbReference type="Pfam" id="PF13228"/>
    </source>
</evidence>
<dbReference type="EMBL" id="MFEK01000012">
    <property type="protein sequence ID" value="OGE78926.1"/>
    <property type="molecule type" value="Genomic_DNA"/>
</dbReference>
<evidence type="ECO:0000313" key="2">
    <source>
        <dbReference type="EMBL" id="OGE78926.1"/>
    </source>
</evidence>
<evidence type="ECO:0000313" key="3">
    <source>
        <dbReference type="Proteomes" id="UP000176864"/>
    </source>
</evidence>
<accession>A0A1F5NMK2</accession>
<dbReference type="Pfam" id="PF13228">
    <property type="entry name" value="DUF4037"/>
    <property type="match status" value="1"/>
</dbReference>
<gene>
    <name evidence="2" type="ORF">A2751_00605</name>
</gene>
<sequence length="361" mass="41923">MPKFIPGLELSRMFFEEAVQPILKSGFPQLKYSAGLIGWGSEVLGYDTSESSDHNWGPRLLLFLGESDHKKYQESISKVLSNKLPQVFRGFPTNFSKAREKSVRNMIYKKSGKVDHMVQIFTLRSFCEMRFGFDITKNLTRTDWLIMSQIRLLEVISGAVFHDDMGLSKLRNKLKYFPQDVWLYLLASQWSKISEEEAFVGRTGDVGDELGSQIVAARLVRELMRLCFLMEKKYITYTKWFGTAFQDLKSAKRLLPIFRKISLSKNWKEREKYLSAAYSIVAKMHNDLKITKPMVTKTTKYFGRPYLVIHADAFASNIREKIADKRLRRLELIGSIDQFIDSTPVSERVQSRKKLETVYQK</sequence>
<dbReference type="AlphaFoldDB" id="A0A1F5NMK2"/>